<name>A0ABS8BNR3_9NEIS</name>
<feature type="domain" description="Glycosyltransferase 2-like" evidence="1">
    <location>
        <begin position="272"/>
        <end position="394"/>
    </location>
</feature>
<dbReference type="PANTHER" id="PTHR43179:SF7">
    <property type="entry name" value="RHAMNOSYLTRANSFERASE WBBL"/>
    <property type="match status" value="1"/>
</dbReference>
<dbReference type="CDD" id="cd04184">
    <property type="entry name" value="GT2_RfbC_Mx_like"/>
    <property type="match status" value="1"/>
</dbReference>
<feature type="domain" description="Glycosyltransferase 2-like" evidence="1">
    <location>
        <begin position="15"/>
        <end position="160"/>
    </location>
</feature>
<dbReference type="RefSeq" id="WP_226765071.1">
    <property type="nucleotide sequence ID" value="NZ_JAJAWG010000013.1"/>
</dbReference>
<dbReference type="InterPro" id="IPR001173">
    <property type="entry name" value="Glyco_trans_2-like"/>
</dbReference>
<comment type="caution">
    <text evidence="2">The sequence shown here is derived from an EMBL/GenBank/DDBJ whole genome shotgun (WGS) entry which is preliminary data.</text>
</comment>
<dbReference type="CDD" id="cd04186">
    <property type="entry name" value="GT_2_like_c"/>
    <property type="match status" value="1"/>
</dbReference>
<evidence type="ECO:0000313" key="3">
    <source>
        <dbReference type="Proteomes" id="UP001198034"/>
    </source>
</evidence>
<accession>A0ABS8BNR3</accession>
<organism evidence="2 3">
    <name type="scientific">Deefgea salmonis</name>
    <dbReference type="NCBI Taxonomy" id="2875502"/>
    <lineage>
        <taxon>Bacteria</taxon>
        <taxon>Pseudomonadati</taxon>
        <taxon>Pseudomonadota</taxon>
        <taxon>Betaproteobacteria</taxon>
        <taxon>Neisseriales</taxon>
        <taxon>Chitinibacteraceae</taxon>
        <taxon>Deefgea</taxon>
    </lineage>
</organism>
<dbReference type="Gene3D" id="3.90.550.10">
    <property type="entry name" value="Spore Coat Polysaccharide Biosynthesis Protein SpsA, Chain A"/>
    <property type="match status" value="2"/>
</dbReference>
<proteinExistence type="predicted"/>
<protein>
    <submittedName>
        <fullName evidence="2">Glycosyltransferase family 2 protein</fullName>
    </submittedName>
</protein>
<evidence type="ECO:0000313" key="2">
    <source>
        <dbReference type="EMBL" id="MCB5197372.1"/>
    </source>
</evidence>
<dbReference type="SUPFAM" id="SSF53448">
    <property type="entry name" value="Nucleotide-diphospho-sugar transferases"/>
    <property type="match status" value="2"/>
</dbReference>
<dbReference type="EMBL" id="JAJAWG010000013">
    <property type="protein sequence ID" value="MCB5197372.1"/>
    <property type="molecule type" value="Genomic_DNA"/>
</dbReference>
<reference evidence="2 3" key="1">
    <citation type="submission" date="2021-10" db="EMBL/GenBank/DDBJ databases">
        <authorList>
            <person name="Chen M."/>
        </authorList>
    </citation>
    <scope>NUCLEOTIDE SEQUENCE [LARGE SCALE GENOMIC DNA]</scope>
    <source>
        <strain evidence="2 3">H3-26</strain>
    </source>
</reference>
<evidence type="ECO:0000259" key="1">
    <source>
        <dbReference type="Pfam" id="PF00535"/>
    </source>
</evidence>
<gene>
    <name evidence="2" type="ORF">LG219_13990</name>
</gene>
<dbReference type="PANTHER" id="PTHR43179">
    <property type="entry name" value="RHAMNOSYLTRANSFERASE WBBL"/>
    <property type="match status" value="1"/>
</dbReference>
<dbReference type="InterPro" id="IPR029044">
    <property type="entry name" value="Nucleotide-diphossugar_trans"/>
</dbReference>
<dbReference type="Proteomes" id="UP001198034">
    <property type="component" value="Unassembled WGS sequence"/>
</dbReference>
<keyword evidence="3" id="KW-1185">Reference proteome</keyword>
<dbReference type="Pfam" id="PF00535">
    <property type="entry name" value="Glycos_transf_2"/>
    <property type="match status" value="2"/>
</dbReference>
<sequence length="551" mass="61791">MKMQLAELKNQPLISIVMPVYNPNPTWLVQAIESVRAQIYPNWQLCIADDASPDPAIRPLLARFAQLDSRIKLVFRSQNGHISAASNSALALASGEWVALLDHDDLLPAHALFWVVDAINQQPDCQLIYSDEDKVDEEGRRSDAYFKCDWNPDLFYSQNMFSHLGVYRTALMRAVGGFRVGLEGSQDYDLALRCIEQIDAKQIYHIPRVLYHWRVHADSTAHSSEAKPYAAIAGERALNAHFQRLGVNASAESMGYGYRVRYGLPEVLPLVSLIIPTRNGLKLLRQCIDSILNKTTYSNYEILIVDNGSDDKATLHYLRELADMPCVRVIRDDRPFNYSALNNAAVKQANGEIIGLINNDIEVINADWLAEMVSHALRPEIGAVGARLWYADDTIQHAGVILGVDGIAGHVHRFLPKNHVGYCGRASLIQSFSAVTAACLVVRKSLYELVDGLNETELQVACNDVDFCLRLREAGLRNLWTPYAELYHHESASRGFDDTPEKIARAHKEIAYMQQRWGTALVTDPAYSPNLSLDSEGFNLAWPPRLDDQHL</sequence>